<reference evidence="2" key="1">
    <citation type="submission" date="2022-11" db="UniProtKB">
        <authorList>
            <consortium name="WormBaseParasite"/>
        </authorList>
    </citation>
    <scope>IDENTIFICATION</scope>
</reference>
<sequence>METNHALTSNPGLTLTIPQIDTKRDLEIKARNEIERLKKGNIQDVATLAILESMQRTVDKSTNAANIKGTKAAL</sequence>
<proteinExistence type="predicted"/>
<dbReference type="WBParaSite" id="nRc.2.0.1.t28833-RA">
    <property type="protein sequence ID" value="nRc.2.0.1.t28833-RA"/>
    <property type="gene ID" value="nRc.2.0.1.g28833"/>
</dbReference>
<organism evidence="1 2">
    <name type="scientific">Romanomermis culicivorax</name>
    <name type="common">Nematode worm</name>
    <dbReference type="NCBI Taxonomy" id="13658"/>
    <lineage>
        <taxon>Eukaryota</taxon>
        <taxon>Metazoa</taxon>
        <taxon>Ecdysozoa</taxon>
        <taxon>Nematoda</taxon>
        <taxon>Enoplea</taxon>
        <taxon>Dorylaimia</taxon>
        <taxon>Mermithida</taxon>
        <taxon>Mermithoidea</taxon>
        <taxon>Mermithidae</taxon>
        <taxon>Romanomermis</taxon>
    </lineage>
</organism>
<keyword evidence="1" id="KW-1185">Reference proteome</keyword>
<accession>A0A915JRU9</accession>
<dbReference type="AlphaFoldDB" id="A0A915JRU9"/>
<evidence type="ECO:0000313" key="1">
    <source>
        <dbReference type="Proteomes" id="UP000887565"/>
    </source>
</evidence>
<dbReference type="Proteomes" id="UP000887565">
    <property type="component" value="Unplaced"/>
</dbReference>
<name>A0A915JRU9_ROMCU</name>
<protein>
    <submittedName>
        <fullName evidence="2">Uncharacterized protein</fullName>
    </submittedName>
</protein>
<evidence type="ECO:0000313" key="2">
    <source>
        <dbReference type="WBParaSite" id="nRc.2.0.1.t28833-RA"/>
    </source>
</evidence>